<feature type="transmembrane region" description="Helical" evidence="8">
    <location>
        <begin position="20"/>
        <end position="43"/>
    </location>
</feature>
<evidence type="ECO:0000313" key="11">
    <source>
        <dbReference type="Proteomes" id="UP000475385"/>
    </source>
</evidence>
<dbReference type="PROSITE" id="PS50928">
    <property type="entry name" value="ABC_TM1"/>
    <property type="match status" value="1"/>
</dbReference>
<gene>
    <name evidence="10" type="ORF">G3576_19095</name>
</gene>
<dbReference type="NCBIfam" id="TIGR01726">
    <property type="entry name" value="HEQRo_perm_3TM"/>
    <property type="match status" value="1"/>
</dbReference>
<dbReference type="InterPro" id="IPR000515">
    <property type="entry name" value="MetI-like"/>
</dbReference>
<comment type="similarity">
    <text evidence="2">Belongs to the binding-protein-dependent transport system permease family. HisMQ subfamily.</text>
</comment>
<evidence type="ECO:0000313" key="10">
    <source>
        <dbReference type="EMBL" id="NGM22134.1"/>
    </source>
</evidence>
<comment type="caution">
    <text evidence="10">The sequence shown here is derived from an EMBL/GenBank/DDBJ whole genome shotgun (WGS) entry which is preliminary data.</text>
</comment>
<dbReference type="GO" id="GO:0022857">
    <property type="term" value="F:transmembrane transporter activity"/>
    <property type="evidence" value="ECO:0007669"/>
    <property type="project" value="InterPro"/>
</dbReference>
<reference evidence="10 11" key="1">
    <citation type="submission" date="2020-02" db="EMBL/GenBank/DDBJ databases">
        <authorList>
            <person name="Kim H.M."/>
            <person name="Jeon C.O."/>
        </authorList>
    </citation>
    <scope>NUCLEOTIDE SEQUENCE [LARGE SCALE GENOMIC DNA]</scope>
    <source>
        <strain evidence="10 11">PeD5</strain>
    </source>
</reference>
<feature type="transmembrane region" description="Helical" evidence="8">
    <location>
        <begin position="190"/>
        <end position="217"/>
    </location>
</feature>
<evidence type="ECO:0000256" key="5">
    <source>
        <dbReference type="ARBA" id="ARBA00022692"/>
    </source>
</evidence>
<name>A0A6M1LQX6_9PROT</name>
<feature type="domain" description="ABC transmembrane type-1" evidence="9">
    <location>
        <begin position="21"/>
        <end position="209"/>
    </location>
</feature>
<feature type="transmembrane region" description="Helical" evidence="8">
    <location>
        <begin position="55"/>
        <end position="80"/>
    </location>
</feature>
<dbReference type="PANTHER" id="PTHR30614:SF35">
    <property type="entry name" value="ABC TRANSPORTER PERMEASE PROTEIN"/>
    <property type="match status" value="1"/>
</dbReference>
<reference evidence="10 11" key="2">
    <citation type="submission" date="2020-03" db="EMBL/GenBank/DDBJ databases">
        <title>Roseomonas stagni sp. nov., isolated from pond water in Japan.</title>
        <authorList>
            <person name="Furuhata K."/>
            <person name="Miyamoto H."/>
            <person name="Goto K."/>
        </authorList>
    </citation>
    <scope>NUCLEOTIDE SEQUENCE [LARGE SCALE GENOMIC DNA]</scope>
    <source>
        <strain evidence="10 11">PeD5</strain>
    </source>
</reference>
<protein>
    <submittedName>
        <fullName evidence="10">Amino acid ABC transporter permease</fullName>
    </submittedName>
</protein>
<evidence type="ECO:0000256" key="3">
    <source>
        <dbReference type="ARBA" id="ARBA00022448"/>
    </source>
</evidence>
<dbReference type="SUPFAM" id="SSF161098">
    <property type="entry name" value="MetI-like"/>
    <property type="match status" value="1"/>
</dbReference>
<keyword evidence="4" id="KW-1003">Cell membrane</keyword>
<keyword evidence="3 8" id="KW-0813">Transport</keyword>
<dbReference type="EMBL" id="JAAIKB010000008">
    <property type="protein sequence ID" value="NGM22134.1"/>
    <property type="molecule type" value="Genomic_DNA"/>
</dbReference>
<dbReference type="Proteomes" id="UP000475385">
    <property type="component" value="Unassembled WGS sequence"/>
</dbReference>
<keyword evidence="6 8" id="KW-1133">Transmembrane helix</keyword>
<dbReference type="RefSeq" id="WP_164696039.1">
    <property type="nucleotide sequence ID" value="NZ_JAAIKB010000008.1"/>
</dbReference>
<evidence type="ECO:0000256" key="2">
    <source>
        <dbReference type="ARBA" id="ARBA00010072"/>
    </source>
</evidence>
<dbReference type="Pfam" id="PF00528">
    <property type="entry name" value="BPD_transp_1"/>
    <property type="match status" value="1"/>
</dbReference>
<evidence type="ECO:0000256" key="1">
    <source>
        <dbReference type="ARBA" id="ARBA00004429"/>
    </source>
</evidence>
<keyword evidence="5 8" id="KW-0812">Transmembrane</keyword>
<dbReference type="PANTHER" id="PTHR30614">
    <property type="entry name" value="MEMBRANE COMPONENT OF AMINO ACID ABC TRANSPORTER"/>
    <property type="match status" value="1"/>
</dbReference>
<dbReference type="GO" id="GO:0006865">
    <property type="term" value="P:amino acid transport"/>
    <property type="evidence" value="ECO:0007669"/>
    <property type="project" value="TreeGrafter"/>
</dbReference>
<evidence type="ECO:0000256" key="7">
    <source>
        <dbReference type="ARBA" id="ARBA00023136"/>
    </source>
</evidence>
<organism evidence="10 11">
    <name type="scientific">Falsiroseomonas algicola</name>
    <dbReference type="NCBI Taxonomy" id="2716930"/>
    <lineage>
        <taxon>Bacteria</taxon>
        <taxon>Pseudomonadati</taxon>
        <taxon>Pseudomonadota</taxon>
        <taxon>Alphaproteobacteria</taxon>
        <taxon>Acetobacterales</taxon>
        <taxon>Roseomonadaceae</taxon>
        <taxon>Falsiroseomonas</taxon>
    </lineage>
</organism>
<evidence type="ECO:0000259" key="9">
    <source>
        <dbReference type="PROSITE" id="PS50928"/>
    </source>
</evidence>
<feature type="transmembrane region" description="Helical" evidence="8">
    <location>
        <begin position="86"/>
        <end position="107"/>
    </location>
</feature>
<dbReference type="InterPro" id="IPR035906">
    <property type="entry name" value="MetI-like_sf"/>
</dbReference>
<dbReference type="Gene3D" id="1.10.3720.10">
    <property type="entry name" value="MetI-like"/>
    <property type="match status" value="1"/>
</dbReference>
<sequence>MSYSLIYSQVTGHIPYLLAGAWLTLQLAAISFVVGWVIGLFNATILSYGPRGARWFVQGYVTFFINTPLLVQVFFIFFVLPEAGILLSPYAAVAIGMSLNAGAYLTEIQRAGFASLRRAEIDAATAMGFSLPQMVWYVIVPHIAKALYPPLANQFIIQVMTTSIAAIFAVEELTGRAYNVNSLTFRSLEVFSITAVIYIALTLVCSLALALIGRWLFRVQAKVI</sequence>
<dbReference type="InterPro" id="IPR010065">
    <property type="entry name" value="AA_ABC_transptr_permease_3TM"/>
</dbReference>
<evidence type="ECO:0000256" key="4">
    <source>
        <dbReference type="ARBA" id="ARBA00022475"/>
    </source>
</evidence>
<keyword evidence="11" id="KW-1185">Reference proteome</keyword>
<proteinExistence type="inferred from homology"/>
<accession>A0A6M1LQX6</accession>
<dbReference type="CDD" id="cd06261">
    <property type="entry name" value="TM_PBP2"/>
    <property type="match status" value="1"/>
</dbReference>
<keyword evidence="7 8" id="KW-0472">Membrane</keyword>
<evidence type="ECO:0000256" key="6">
    <source>
        <dbReference type="ARBA" id="ARBA00022989"/>
    </source>
</evidence>
<comment type="subcellular location">
    <subcellularLocation>
        <location evidence="1">Cell inner membrane</location>
        <topology evidence="1">Multi-pass membrane protein</topology>
    </subcellularLocation>
    <subcellularLocation>
        <location evidence="8">Cell membrane</location>
        <topology evidence="8">Multi-pass membrane protein</topology>
    </subcellularLocation>
</comment>
<dbReference type="GO" id="GO:0043190">
    <property type="term" value="C:ATP-binding cassette (ABC) transporter complex"/>
    <property type="evidence" value="ECO:0007669"/>
    <property type="project" value="InterPro"/>
</dbReference>
<dbReference type="InterPro" id="IPR043429">
    <property type="entry name" value="ArtM/GltK/GlnP/TcyL/YhdX-like"/>
</dbReference>
<feature type="transmembrane region" description="Helical" evidence="8">
    <location>
        <begin position="151"/>
        <end position="170"/>
    </location>
</feature>
<evidence type="ECO:0000256" key="8">
    <source>
        <dbReference type="RuleBase" id="RU363032"/>
    </source>
</evidence>
<dbReference type="AlphaFoldDB" id="A0A6M1LQX6"/>